<proteinExistence type="predicted"/>
<dbReference type="PANTHER" id="PTHR46224">
    <property type="entry name" value="ANKYRIN REPEAT FAMILY PROTEIN"/>
    <property type="match status" value="1"/>
</dbReference>
<name>A0AAD4TBM3_9MAGN</name>
<evidence type="ECO:0000313" key="2">
    <source>
        <dbReference type="EMBL" id="KAI3947283.1"/>
    </source>
</evidence>
<accession>A0AAD4TBM3</accession>
<dbReference type="Proteomes" id="UP001202328">
    <property type="component" value="Unassembled WGS sequence"/>
</dbReference>
<evidence type="ECO:0000313" key="3">
    <source>
        <dbReference type="Proteomes" id="UP001202328"/>
    </source>
</evidence>
<keyword evidence="1" id="KW-0040">ANK repeat</keyword>
<protein>
    <recommendedName>
        <fullName evidence="4">Ankyrin repeat protein</fullName>
    </recommendedName>
</protein>
<evidence type="ECO:0008006" key="4">
    <source>
        <dbReference type="Google" id="ProtNLM"/>
    </source>
</evidence>
<reference evidence="2" key="1">
    <citation type="submission" date="2022-04" db="EMBL/GenBank/DDBJ databases">
        <title>A functionally conserved STORR gene fusion in Papaver species that diverged 16.8 million years ago.</title>
        <authorList>
            <person name="Catania T."/>
        </authorList>
    </citation>
    <scope>NUCLEOTIDE SEQUENCE</scope>
    <source>
        <strain evidence="2">S-188037</strain>
    </source>
</reference>
<evidence type="ECO:0000256" key="1">
    <source>
        <dbReference type="PROSITE-ProRule" id="PRU00023"/>
    </source>
</evidence>
<gene>
    <name evidence="2" type="ORF">MKW98_030869</name>
</gene>
<dbReference type="InterPro" id="IPR036770">
    <property type="entry name" value="Ankyrin_rpt-contain_sf"/>
</dbReference>
<dbReference type="SMART" id="SM00248">
    <property type="entry name" value="ANK"/>
    <property type="match status" value="2"/>
</dbReference>
<keyword evidence="3" id="KW-1185">Reference proteome</keyword>
<sequence>MIHMNPLHHAARKGHNGVISLLLSKGINRDVSNGFGSPLQLACAFGQHHTVKLLLDHNANPSLLFHEVDTSVIHPFQIFAMRGEFTQGKVLIQMVDQMESKLCH</sequence>
<dbReference type="Gene3D" id="1.25.40.20">
    <property type="entry name" value="Ankyrin repeat-containing domain"/>
    <property type="match status" value="1"/>
</dbReference>
<organism evidence="2 3">
    <name type="scientific">Papaver atlanticum</name>
    <dbReference type="NCBI Taxonomy" id="357466"/>
    <lineage>
        <taxon>Eukaryota</taxon>
        <taxon>Viridiplantae</taxon>
        <taxon>Streptophyta</taxon>
        <taxon>Embryophyta</taxon>
        <taxon>Tracheophyta</taxon>
        <taxon>Spermatophyta</taxon>
        <taxon>Magnoliopsida</taxon>
        <taxon>Ranunculales</taxon>
        <taxon>Papaveraceae</taxon>
        <taxon>Papaveroideae</taxon>
        <taxon>Papaver</taxon>
    </lineage>
</organism>
<dbReference type="EMBL" id="JAJJMB010003518">
    <property type="protein sequence ID" value="KAI3947283.1"/>
    <property type="molecule type" value="Genomic_DNA"/>
</dbReference>
<dbReference type="PROSITE" id="PS50088">
    <property type="entry name" value="ANK_REPEAT"/>
    <property type="match status" value="1"/>
</dbReference>
<feature type="repeat" description="ANK" evidence="1">
    <location>
        <begin position="2"/>
        <end position="34"/>
    </location>
</feature>
<dbReference type="PANTHER" id="PTHR46224:SF6">
    <property type="entry name" value="ANKYRIN REPEAT FAMILY PROTEIN"/>
    <property type="match status" value="1"/>
</dbReference>
<dbReference type="Pfam" id="PF12796">
    <property type="entry name" value="Ank_2"/>
    <property type="match status" value="1"/>
</dbReference>
<dbReference type="AlphaFoldDB" id="A0AAD4TBM3"/>
<dbReference type="PROSITE" id="PS50297">
    <property type="entry name" value="ANK_REP_REGION"/>
    <property type="match status" value="1"/>
</dbReference>
<comment type="caution">
    <text evidence="2">The sequence shown here is derived from an EMBL/GenBank/DDBJ whole genome shotgun (WGS) entry which is preliminary data.</text>
</comment>
<dbReference type="InterPro" id="IPR002110">
    <property type="entry name" value="Ankyrin_rpt"/>
</dbReference>
<dbReference type="InterPro" id="IPR051616">
    <property type="entry name" value="Cul2-RING_E3_ligase_SR"/>
</dbReference>
<dbReference type="SUPFAM" id="SSF48403">
    <property type="entry name" value="Ankyrin repeat"/>
    <property type="match status" value="1"/>
</dbReference>